<keyword evidence="5 7" id="KW-0378">Hydrolase</keyword>
<dbReference type="Pfam" id="PF00753">
    <property type="entry name" value="Lactamase_B"/>
    <property type="match status" value="2"/>
</dbReference>
<comment type="catalytic activity">
    <reaction evidence="1 7">
        <text>an S-(2-hydroxyacyl)glutathione + H2O = a 2-hydroxy carboxylate + glutathione + H(+)</text>
        <dbReference type="Rhea" id="RHEA:21864"/>
        <dbReference type="ChEBI" id="CHEBI:15377"/>
        <dbReference type="ChEBI" id="CHEBI:15378"/>
        <dbReference type="ChEBI" id="CHEBI:57925"/>
        <dbReference type="ChEBI" id="CHEBI:58896"/>
        <dbReference type="ChEBI" id="CHEBI:71261"/>
        <dbReference type="EC" id="3.1.2.6"/>
    </reaction>
</comment>
<dbReference type="CDD" id="cd07723">
    <property type="entry name" value="hydroxyacylglutathione_hydrolase_MBL-fold"/>
    <property type="match status" value="1"/>
</dbReference>
<organism evidence="9 10">
    <name type="scientific">Actinobacillus delphinicola</name>
    <dbReference type="NCBI Taxonomy" id="51161"/>
    <lineage>
        <taxon>Bacteria</taxon>
        <taxon>Pseudomonadati</taxon>
        <taxon>Pseudomonadota</taxon>
        <taxon>Gammaproteobacteria</taxon>
        <taxon>Pasteurellales</taxon>
        <taxon>Pasteurellaceae</taxon>
        <taxon>Actinobacillus</taxon>
    </lineage>
</organism>
<proteinExistence type="inferred from homology"/>
<comment type="cofactor">
    <cofactor evidence="7">
        <name>Zn(2+)</name>
        <dbReference type="ChEBI" id="CHEBI:29105"/>
    </cofactor>
    <text evidence="7">Binds 2 Zn(2+) ions per subunit.</text>
</comment>
<dbReference type="SUPFAM" id="SSF56281">
    <property type="entry name" value="Metallo-hydrolase/oxidoreductase"/>
    <property type="match status" value="1"/>
</dbReference>
<dbReference type="AlphaFoldDB" id="A0A448TVK0"/>
<dbReference type="InterPro" id="IPR036866">
    <property type="entry name" value="RibonucZ/Hydroxyglut_hydro"/>
</dbReference>
<dbReference type="HAMAP" id="MF_01374">
    <property type="entry name" value="Glyoxalase_2"/>
    <property type="match status" value="1"/>
</dbReference>
<evidence type="ECO:0000313" key="9">
    <source>
        <dbReference type="EMBL" id="VEJ09957.1"/>
    </source>
</evidence>
<dbReference type="NCBIfam" id="TIGR03413">
    <property type="entry name" value="GSH_gloB"/>
    <property type="match status" value="1"/>
</dbReference>
<evidence type="ECO:0000256" key="3">
    <source>
        <dbReference type="ARBA" id="ARBA00006759"/>
    </source>
</evidence>
<sequence length="235" mass="26175">MLTPIRTLTDNYIWLYRQKDLPALVVDIGDFSPLAEYLDKHPMPIEAVLLTHYHADHIAGVAAFHKIFPDVPIYGPAECGDVVTHMVTEGEIHTPHYTIKVLTTPGHTAQHVSYLVDKNLFCGDTLFSAGCGRVFTQNYQAMFDSLQKIKALPDDTQICAAHEYTLNNLQFAMAVANTTAQKETVSANMGIVKFLVAAGMPTLPTPLADEKRINPFLQAKDVTEFTQLRIKKDNF</sequence>
<feature type="binding site" evidence="7">
    <location>
        <position position="162"/>
    </location>
    <ligand>
        <name>Zn(2+)</name>
        <dbReference type="ChEBI" id="CHEBI:29105"/>
        <label>2</label>
    </ligand>
</feature>
<dbReference type="Gene3D" id="3.60.15.10">
    <property type="entry name" value="Ribonuclease Z/Hydroxyacylglutathione hydrolase-like"/>
    <property type="match status" value="1"/>
</dbReference>
<comment type="similarity">
    <text evidence="3 7">Belongs to the metallo-beta-lactamase superfamily. Glyoxalase II family.</text>
</comment>
<evidence type="ECO:0000256" key="1">
    <source>
        <dbReference type="ARBA" id="ARBA00001623"/>
    </source>
</evidence>
<accession>A0A448TVK0</accession>
<dbReference type="InterPro" id="IPR017782">
    <property type="entry name" value="Hydroxyacylglutathione_Hdrlase"/>
</dbReference>
<keyword evidence="10" id="KW-1185">Reference proteome</keyword>
<dbReference type="InterPro" id="IPR032282">
    <property type="entry name" value="HAGH_C"/>
</dbReference>
<dbReference type="RefSeq" id="WP_126600304.1">
    <property type="nucleotide sequence ID" value="NZ_LR134510.1"/>
</dbReference>
<dbReference type="GO" id="GO:0046872">
    <property type="term" value="F:metal ion binding"/>
    <property type="evidence" value="ECO:0007669"/>
    <property type="project" value="UniProtKB-KW"/>
</dbReference>
<feature type="binding site" evidence="7">
    <location>
        <position position="57"/>
    </location>
    <ligand>
        <name>Zn(2+)</name>
        <dbReference type="ChEBI" id="CHEBI:29105"/>
        <label>2</label>
    </ligand>
</feature>
<feature type="binding site" evidence="7">
    <location>
        <position position="52"/>
    </location>
    <ligand>
        <name>Zn(2+)</name>
        <dbReference type="ChEBI" id="CHEBI:29105"/>
        <label>1</label>
    </ligand>
</feature>
<dbReference type="InterPro" id="IPR035680">
    <property type="entry name" value="Clx_II_MBL"/>
</dbReference>
<comment type="subunit">
    <text evidence="7">Monomer.</text>
</comment>
<evidence type="ECO:0000313" key="10">
    <source>
        <dbReference type="Proteomes" id="UP000279799"/>
    </source>
</evidence>
<dbReference type="InterPro" id="IPR050110">
    <property type="entry name" value="Glyoxalase_II_hydrolase"/>
</dbReference>
<evidence type="ECO:0000256" key="6">
    <source>
        <dbReference type="ARBA" id="ARBA00022833"/>
    </source>
</evidence>
<dbReference type="EC" id="3.1.2.6" evidence="7"/>
<dbReference type="GO" id="GO:0019243">
    <property type="term" value="P:methylglyoxal catabolic process to D-lactate via S-lactoyl-glutathione"/>
    <property type="evidence" value="ECO:0007669"/>
    <property type="project" value="UniProtKB-UniRule"/>
</dbReference>
<feature type="binding site" evidence="7">
    <location>
        <position position="107"/>
    </location>
    <ligand>
        <name>Zn(2+)</name>
        <dbReference type="ChEBI" id="CHEBI:29105"/>
        <label>1</label>
    </ligand>
</feature>
<evidence type="ECO:0000259" key="8">
    <source>
        <dbReference type="SMART" id="SM00849"/>
    </source>
</evidence>
<comment type="function">
    <text evidence="7">Thiolesterase that catalyzes the hydrolysis of S-D-lactoyl-glutathione to form glutathione and D-lactic acid.</text>
</comment>
<dbReference type="Pfam" id="PF16123">
    <property type="entry name" value="HAGH_C"/>
    <property type="match status" value="1"/>
</dbReference>
<feature type="binding site" evidence="7">
    <location>
        <position position="124"/>
    </location>
    <ligand>
        <name>Zn(2+)</name>
        <dbReference type="ChEBI" id="CHEBI:29105"/>
        <label>2</label>
    </ligand>
</feature>
<feature type="domain" description="Metallo-beta-lactamase" evidence="8">
    <location>
        <begin position="10"/>
        <end position="162"/>
    </location>
</feature>
<reference evidence="9 10" key="1">
    <citation type="submission" date="2018-12" db="EMBL/GenBank/DDBJ databases">
        <authorList>
            <consortium name="Pathogen Informatics"/>
        </authorList>
    </citation>
    <scope>NUCLEOTIDE SEQUENCE [LARGE SCALE GENOMIC DNA]</scope>
    <source>
        <strain evidence="9 10">NCTC12871</strain>
    </source>
</reference>
<feature type="binding site" evidence="7">
    <location>
        <position position="54"/>
    </location>
    <ligand>
        <name>Zn(2+)</name>
        <dbReference type="ChEBI" id="CHEBI:29105"/>
        <label>1</label>
    </ligand>
</feature>
<dbReference type="InterPro" id="IPR001279">
    <property type="entry name" value="Metallo-B-lactamas"/>
</dbReference>
<dbReference type="KEGG" id="adp:NCTC12871_01448"/>
<dbReference type="SMART" id="SM00849">
    <property type="entry name" value="Lactamase_B"/>
    <property type="match status" value="1"/>
</dbReference>
<dbReference type="Proteomes" id="UP000279799">
    <property type="component" value="Chromosome"/>
</dbReference>
<comment type="pathway">
    <text evidence="2 7">Secondary metabolite metabolism; methylglyoxal degradation; (R)-lactate from methylglyoxal: step 2/2.</text>
</comment>
<dbReference type="GO" id="GO:0004416">
    <property type="term" value="F:hydroxyacylglutathione hydrolase activity"/>
    <property type="evidence" value="ECO:0007669"/>
    <property type="project" value="UniProtKB-UniRule"/>
</dbReference>
<protein>
    <recommendedName>
        <fullName evidence="7">Hydroxyacylglutathione hydrolase</fullName>
        <ecNumber evidence="7">3.1.2.6</ecNumber>
    </recommendedName>
    <alternativeName>
        <fullName evidence="7">Glyoxalase II</fullName>
        <shortName evidence="7">Glx II</shortName>
    </alternativeName>
</protein>
<feature type="binding site" evidence="7">
    <location>
        <position position="124"/>
    </location>
    <ligand>
        <name>Zn(2+)</name>
        <dbReference type="ChEBI" id="CHEBI:29105"/>
        <label>1</label>
    </ligand>
</feature>
<dbReference type="EMBL" id="LR134510">
    <property type="protein sequence ID" value="VEJ09957.1"/>
    <property type="molecule type" value="Genomic_DNA"/>
</dbReference>
<dbReference type="OrthoDB" id="9802248at2"/>
<evidence type="ECO:0000256" key="4">
    <source>
        <dbReference type="ARBA" id="ARBA00022723"/>
    </source>
</evidence>
<keyword evidence="4 7" id="KW-0479">Metal-binding</keyword>
<dbReference type="PANTHER" id="PTHR43705">
    <property type="entry name" value="HYDROXYACYLGLUTATHIONE HYDROLASE"/>
    <property type="match status" value="1"/>
</dbReference>
<dbReference type="UniPathway" id="UPA00619">
    <property type="reaction ID" value="UER00676"/>
</dbReference>
<evidence type="ECO:0000256" key="5">
    <source>
        <dbReference type="ARBA" id="ARBA00022801"/>
    </source>
</evidence>
<dbReference type="PANTHER" id="PTHR43705:SF1">
    <property type="entry name" value="HYDROXYACYLGLUTATHIONE HYDROLASE GLOB"/>
    <property type="match status" value="1"/>
</dbReference>
<evidence type="ECO:0000256" key="7">
    <source>
        <dbReference type="HAMAP-Rule" id="MF_01374"/>
    </source>
</evidence>
<keyword evidence="6 7" id="KW-0862">Zinc</keyword>
<name>A0A448TVK0_9PAST</name>
<evidence type="ECO:0000256" key="2">
    <source>
        <dbReference type="ARBA" id="ARBA00004963"/>
    </source>
</evidence>
<gene>
    <name evidence="7 9" type="primary">gloB</name>
    <name evidence="9" type="ORF">NCTC12871_01448</name>
</gene>
<feature type="binding site" evidence="7">
    <location>
        <position position="56"/>
    </location>
    <ligand>
        <name>Zn(2+)</name>
        <dbReference type="ChEBI" id="CHEBI:29105"/>
        <label>2</label>
    </ligand>
</feature>